<dbReference type="AlphaFoldDB" id="A0A7D3XRA3"/>
<evidence type="ECO:0000313" key="4">
    <source>
        <dbReference type="Proteomes" id="UP000503088"/>
    </source>
</evidence>
<evidence type="ECO:0000259" key="2">
    <source>
        <dbReference type="Pfam" id="PF25842"/>
    </source>
</evidence>
<dbReference type="GO" id="GO:0006508">
    <property type="term" value="P:proteolysis"/>
    <property type="evidence" value="ECO:0007669"/>
    <property type="project" value="UniProtKB-KW"/>
</dbReference>
<feature type="transmembrane region" description="Helical" evidence="1">
    <location>
        <begin position="46"/>
        <end position="65"/>
    </location>
</feature>
<feature type="transmembrane region" description="Helical" evidence="1">
    <location>
        <begin position="71"/>
        <end position="92"/>
    </location>
</feature>
<keyword evidence="4" id="KW-1185">Reference proteome</keyword>
<organism evidence="3 4">
    <name type="scientific">Kroppenstedtia pulmonis</name>
    <dbReference type="NCBI Taxonomy" id="1380685"/>
    <lineage>
        <taxon>Bacteria</taxon>
        <taxon>Bacillati</taxon>
        <taxon>Bacillota</taxon>
        <taxon>Bacilli</taxon>
        <taxon>Bacillales</taxon>
        <taxon>Thermoactinomycetaceae</taxon>
        <taxon>Kroppenstedtia</taxon>
    </lineage>
</organism>
<dbReference type="GO" id="GO:0008233">
    <property type="term" value="F:peptidase activity"/>
    <property type="evidence" value="ECO:0007669"/>
    <property type="project" value="UniProtKB-KW"/>
</dbReference>
<dbReference type="Gene3D" id="2.40.50.140">
    <property type="entry name" value="Nucleic acid-binding proteins"/>
    <property type="match status" value="1"/>
</dbReference>
<keyword evidence="1" id="KW-1133">Transmembrane helix</keyword>
<dbReference type="KEGG" id="kpul:GXN76_14065"/>
<name>A0A7D3XRA3_9BACL</name>
<dbReference type="InterPro" id="IPR012340">
    <property type="entry name" value="NA-bd_OB-fold"/>
</dbReference>
<evidence type="ECO:0000313" key="3">
    <source>
        <dbReference type="EMBL" id="QKG85467.1"/>
    </source>
</evidence>
<accession>A0A7D3XRA3</accession>
<keyword evidence="3" id="KW-0645">Protease</keyword>
<sequence>MALMDVYWTFFIGGLIVTVILWLIGDPLEGILNFLFNWGIPAFQPITLTGGITAFGAAGLILQQTTDLPSLYILASSAGIACLSFFSLYLLVVKPMSMAEASTGFRLRDLVGKKGEVILAIPKNGCGEVLVWTGGSNTNQIAASANGTAIPQGTEVIVDRVEDDTLWVSSVEKEKGVDEYC</sequence>
<dbReference type="InterPro" id="IPR058653">
    <property type="entry name" value="NfeD2_TM"/>
</dbReference>
<dbReference type="Pfam" id="PF25842">
    <property type="entry name" value="NfeD_TM"/>
    <property type="match status" value="1"/>
</dbReference>
<dbReference type="EMBL" id="CP048104">
    <property type="protein sequence ID" value="QKG85467.1"/>
    <property type="molecule type" value="Genomic_DNA"/>
</dbReference>
<feature type="domain" description="Membrane protein NfeD2 N-terminal transmembrane" evidence="2">
    <location>
        <begin position="3"/>
        <end position="100"/>
    </location>
</feature>
<gene>
    <name evidence="3" type="ORF">GXN76_14065</name>
</gene>
<evidence type="ECO:0000256" key="1">
    <source>
        <dbReference type="SAM" id="Phobius"/>
    </source>
</evidence>
<keyword evidence="1" id="KW-0812">Transmembrane</keyword>
<feature type="transmembrane region" description="Helical" evidence="1">
    <location>
        <begin position="6"/>
        <end position="25"/>
    </location>
</feature>
<keyword evidence="3" id="KW-0378">Hydrolase</keyword>
<keyword evidence="1" id="KW-0472">Membrane</keyword>
<reference evidence="3 4" key="1">
    <citation type="submission" date="2020-01" db="EMBL/GenBank/DDBJ databases">
        <authorList>
            <person name="Gulvik C.A."/>
            <person name="Batra D.G."/>
        </authorList>
    </citation>
    <scope>NUCLEOTIDE SEQUENCE [LARGE SCALE GENOMIC DNA]</scope>
    <source>
        <strain evidence="3 4">W9323</strain>
    </source>
</reference>
<protein>
    <submittedName>
        <fullName evidence="3">Protease</fullName>
    </submittedName>
</protein>
<dbReference type="RefSeq" id="WP_173224141.1">
    <property type="nucleotide sequence ID" value="NZ_CP048104.1"/>
</dbReference>
<dbReference type="Proteomes" id="UP000503088">
    <property type="component" value="Chromosome"/>
</dbReference>
<proteinExistence type="predicted"/>